<evidence type="ECO:0000313" key="1">
    <source>
        <dbReference type="EMBL" id="PIP86361.1"/>
    </source>
</evidence>
<dbReference type="EMBL" id="PCTS01000034">
    <property type="protein sequence ID" value="PIP86361.1"/>
    <property type="molecule type" value="Genomic_DNA"/>
</dbReference>
<evidence type="ECO:0008006" key="3">
    <source>
        <dbReference type="Google" id="ProtNLM"/>
    </source>
</evidence>
<gene>
    <name evidence="1" type="ORF">COW82_02580</name>
</gene>
<evidence type="ECO:0000313" key="2">
    <source>
        <dbReference type="Proteomes" id="UP000231276"/>
    </source>
</evidence>
<proteinExistence type="predicted"/>
<name>A0A2H0DWJ4_9BACT</name>
<protein>
    <recommendedName>
        <fullName evidence="3">DUF721 domain-containing protein</fullName>
    </recommendedName>
</protein>
<organism evidence="1 2">
    <name type="scientific">Candidatus Campbellbacteria bacterium CG22_combo_CG10-13_8_21_14_all_43_18</name>
    <dbReference type="NCBI Taxonomy" id="1974530"/>
    <lineage>
        <taxon>Bacteria</taxon>
        <taxon>Candidatus Campbelliibacteriota</taxon>
    </lineage>
</organism>
<comment type="caution">
    <text evidence="1">The sequence shown here is derived from an EMBL/GenBank/DDBJ whole genome shotgun (WGS) entry which is preliminary data.</text>
</comment>
<dbReference type="AlphaFoldDB" id="A0A2H0DWJ4"/>
<reference evidence="1 2" key="1">
    <citation type="submission" date="2017-09" db="EMBL/GenBank/DDBJ databases">
        <title>Depth-based differentiation of microbial function through sediment-hosted aquifers and enrichment of novel symbionts in the deep terrestrial subsurface.</title>
        <authorList>
            <person name="Probst A.J."/>
            <person name="Ladd B."/>
            <person name="Jarett J.K."/>
            <person name="Geller-Mcgrath D.E."/>
            <person name="Sieber C.M."/>
            <person name="Emerson J.B."/>
            <person name="Anantharaman K."/>
            <person name="Thomas B.C."/>
            <person name="Malmstrom R."/>
            <person name="Stieglmeier M."/>
            <person name="Klingl A."/>
            <person name="Woyke T."/>
            <person name="Ryan C.M."/>
            <person name="Banfield J.F."/>
        </authorList>
    </citation>
    <scope>NUCLEOTIDE SEQUENCE [LARGE SCALE GENOMIC DNA]</scope>
    <source>
        <strain evidence="1">CG22_combo_CG10-13_8_21_14_all_43_18</strain>
    </source>
</reference>
<dbReference type="Proteomes" id="UP000231276">
    <property type="component" value="Unassembled WGS sequence"/>
</dbReference>
<accession>A0A2H0DWJ4</accession>
<sequence>MSFINLKNFLGKFEKLSFPDDSIRTEFVSLVREKLRISVSKEQVSFDKKTGVLYLKTKGLNKSVFFLQKEELLKNLNERLGKKELVKDLMIS</sequence>